<proteinExistence type="predicted"/>
<dbReference type="AlphaFoldDB" id="A0A0C1Z4J2"/>
<dbReference type="GO" id="GO:0003676">
    <property type="term" value="F:nucleic acid binding"/>
    <property type="evidence" value="ECO:0007669"/>
    <property type="project" value="InterPro"/>
</dbReference>
<dbReference type="InterPro" id="IPR036397">
    <property type="entry name" value="RNaseH_sf"/>
</dbReference>
<sequence>MLARAGFDEAGLGPTLGPLVVAGFATSVQAKPGASTDRGPVDDLLGPLASVVGPPGLRDGRLEVGDSKKIHTGTHKLARIERTALATVGWVYGQIPRSVSELLELVLVREFELPEDRRAPWWSMLDEALPIAGDRGRLEHDAGRLREVADARGVTPLWYRADVVSAARVNRELAAEQLREGTKNTWATHAVLRLAKHAVDRIDAHTIALWCDKAGGRQAYLEPLCRVWPEPTGRIDVLLERRDRSQYGLLGLAPRPIEVGFVMGGDRLDPRISWGSILAKYLRELILRAFNRYFVARVMELRPTAGYPEDAKRFIAQVQLSLGDNGGLERDAWIRCK</sequence>
<organism evidence="1 2">
    <name type="scientific">Enhygromyxa salina</name>
    <dbReference type="NCBI Taxonomy" id="215803"/>
    <lineage>
        <taxon>Bacteria</taxon>
        <taxon>Pseudomonadati</taxon>
        <taxon>Myxococcota</taxon>
        <taxon>Polyangia</taxon>
        <taxon>Nannocystales</taxon>
        <taxon>Nannocystaceae</taxon>
        <taxon>Enhygromyxa</taxon>
    </lineage>
</organism>
<dbReference type="Proteomes" id="UP000031599">
    <property type="component" value="Unassembled WGS sequence"/>
</dbReference>
<dbReference type="SUPFAM" id="SSF53098">
    <property type="entry name" value="Ribonuclease H-like"/>
    <property type="match status" value="1"/>
</dbReference>
<dbReference type="InterPro" id="IPR012337">
    <property type="entry name" value="RNaseH-like_sf"/>
</dbReference>
<name>A0A0C1Z4J2_9BACT</name>
<accession>A0A0C1Z4J2</accession>
<dbReference type="Gene3D" id="3.30.420.10">
    <property type="entry name" value="Ribonuclease H-like superfamily/Ribonuclease H"/>
    <property type="match status" value="2"/>
</dbReference>
<comment type="caution">
    <text evidence="1">The sequence shown here is derived from an EMBL/GenBank/DDBJ whole genome shotgun (WGS) entry which is preliminary data.</text>
</comment>
<reference evidence="1 2" key="1">
    <citation type="submission" date="2014-12" db="EMBL/GenBank/DDBJ databases">
        <title>Genome assembly of Enhygromyxa salina DSM 15201.</title>
        <authorList>
            <person name="Sharma G."/>
            <person name="Subramanian S."/>
        </authorList>
    </citation>
    <scope>NUCLEOTIDE SEQUENCE [LARGE SCALE GENOMIC DNA]</scope>
    <source>
        <strain evidence="1 2">DSM 15201</strain>
    </source>
</reference>
<dbReference type="EMBL" id="JMCC02000124">
    <property type="protein sequence ID" value="KIG12589.1"/>
    <property type="molecule type" value="Genomic_DNA"/>
</dbReference>
<evidence type="ECO:0000313" key="2">
    <source>
        <dbReference type="Proteomes" id="UP000031599"/>
    </source>
</evidence>
<gene>
    <name evidence="1" type="ORF">DB30_01213</name>
</gene>
<evidence type="ECO:0000313" key="1">
    <source>
        <dbReference type="EMBL" id="KIG12589.1"/>
    </source>
</evidence>
<protein>
    <submittedName>
        <fullName evidence="1">Uncharacterized protein</fullName>
    </submittedName>
</protein>